<dbReference type="Gene3D" id="3.50.50.100">
    <property type="match status" value="1"/>
</dbReference>
<dbReference type="AlphaFoldDB" id="B1X563"/>
<protein>
    <submittedName>
        <fullName evidence="7">Putative NADH dehydrogenase, transport associated</fullName>
    </submittedName>
</protein>
<sequence>MSETTSHRAPVVIVGGGFGGLYTALALSSNLNYPPILLIEPKERFIFFPLLYELLSGELKIWEVAPRYTKLLAGKKIAWLQDTVTSIDRMKKLVITASGQRQYFEQLVIATGTHLNSFGIPGVREYAMGFHSLSDVERLQKLLRLMKKCEDIEQRLVVVGAGPAGVELACKIADLLIGTAIVELIEQSDQPLPSARSFNREQAKLALLKKGVHLRLNTKVLEVNKNNIVLLAKGSERSEEILKVNGTIWTAGTTPNYPTILPPPDINVRGQLSCGPDLQLNGYQDIFAIGDVALILSSEEFSLPATAQVAFQQAELLSTNILHIRNGDQLQAFNWEDLGEMISLGIGDATITGMGLTLAGPSAFHARRLAYLTRLPSLSHQLRVATGWLLSNSF</sequence>
<accession>B1X563</accession>
<evidence type="ECO:0000256" key="2">
    <source>
        <dbReference type="ARBA" id="ARBA00005272"/>
    </source>
</evidence>
<keyword evidence="5" id="KW-0560">Oxidoreductase</keyword>
<comment type="cofactor">
    <cofactor evidence="1">
        <name>FAD</name>
        <dbReference type="ChEBI" id="CHEBI:57692"/>
    </cofactor>
</comment>
<dbReference type="InterPro" id="IPR051169">
    <property type="entry name" value="NADH-Q_oxidoreductase"/>
</dbReference>
<evidence type="ECO:0000256" key="5">
    <source>
        <dbReference type="ARBA" id="ARBA00023002"/>
    </source>
</evidence>
<feature type="domain" description="FAD/NAD(P)-binding" evidence="6">
    <location>
        <begin position="11"/>
        <end position="314"/>
    </location>
</feature>
<dbReference type="SUPFAM" id="SSF51905">
    <property type="entry name" value="FAD/NAD(P)-binding domain"/>
    <property type="match status" value="1"/>
</dbReference>
<reference evidence="7" key="2">
    <citation type="journal article" date="2008" name="Curr. Biol.">
        <title>Chromatophore genome sequence of Paulinella sheds light on acquisition of photosynthesis by eukaryotes.</title>
        <authorList>
            <person name="Nowack E.C.M."/>
            <person name="Melkonian M."/>
            <person name="Gloeckner G."/>
        </authorList>
    </citation>
    <scope>NUCLEOTIDE SEQUENCE [LARGE SCALE GENOMIC DNA]</scope>
</reference>
<evidence type="ECO:0000256" key="3">
    <source>
        <dbReference type="ARBA" id="ARBA00022630"/>
    </source>
</evidence>
<name>B1X563_PAUCH</name>
<keyword evidence="3" id="KW-0285">Flavoprotein</keyword>
<dbReference type="PANTHER" id="PTHR42913:SF3">
    <property type="entry name" value="64 KDA MITOCHONDRIAL NADH DEHYDROGENASE (EUROFUNG)"/>
    <property type="match status" value="1"/>
</dbReference>
<dbReference type="InterPro" id="IPR036188">
    <property type="entry name" value="FAD/NAD-bd_sf"/>
</dbReference>
<evidence type="ECO:0000256" key="1">
    <source>
        <dbReference type="ARBA" id="ARBA00001974"/>
    </source>
</evidence>
<dbReference type="PANTHER" id="PTHR42913">
    <property type="entry name" value="APOPTOSIS-INDUCING FACTOR 1"/>
    <property type="match status" value="1"/>
</dbReference>
<dbReference type="Pfam" id="PF07992">
    <property type="entry name" value="Pyr_redox_2"/>
    <property type="match status" value="1"/>
</dbReference>
<dbReference type="InterPro" id="IPR023753">
    <property type="entry name" value="FAD/NAD-binding_dom"/>
</dbReference>
<dbReference type="GeneID" id="6481343"/>
<evidence type="ECO:0000256" key="4">
    <source>
        <dbReference type="ARBA" id="ARBA00022827"/>
    </source>
</evidence>
<evidence type="ECO:0000259" key="6">
    <source>
        <dbReference type="Pfam" id="PF07992"/>
    </source>
</evidence>
<dbReference type="EMBL" id="CP000815">
    <property type="protein sequence ID" value="ACB43082.1"/>
    <property type="molecule type" value="Genomic_DNA"/>
</dbReference>
<gene>
    <name evidence="7" type="primary">ndh</name>
    <name evidence="7" type="ordered locus">PCC_0663</name>
</gene>
<dbReference type="RefSeq" id="YP_002049292.1">
    <property type="nucleotide sequence ID" value="NC_011087.1"/>
</dbReference>
<keyword evidence="4" id="KW-0274">FAD</keyword>
<evidence type="ECO:0000313" key="7">
    <source>
        <dbReference type="EMBL" id="ACB43082.1"/>
    </source>
</evidence>
<proteinExistence type="inferred from homology"/>
<dbReference type="GO" id="GO:0019646">
    <property type="term" value="P:aerobic electron transport chain"/>
    <property type="evidence" value="ECO:0007669"/>
    <property type="project" value="TreeGrafter"/>
</dbReference>
<keyword evidence="7" id="KW-0934">Plastid</keyword>
<dbReference type="PRINTS" id="PR00411">
    <property type="entry name" value="PNDRDTASEI"/>
</dbReference>
<organism evidence="7">
    <name type="scientific">Paulinella chromatophora</name>
    <dbReference type="NCBI Taxonomy" id="39717"/>
    <lineage>
        <taxon>Eukaryota</taxon>
        <taxon>Sar</taxon>
        <taxon>Rhizaria</taxon>
        <taxon>Cercozoa</taxon>
        <taxon>Imbricatea</taxon>
        <taxon>Silicofilosea</taxon>
        <taxon>Euglyphida</taxon>
        <taxon>Paulinellidae</taxon>
        <taxon>Paulinella</taxon>
    </lineage>
</organism>
<dbReference type="GO" id="GO:0003955">
    <property type="term" value="F:NAD(P)H dehydrogenase (quinone) activity"/>
    <property type="evidence" value="ECO:0007669"/>
    <property type="project" value="TreeGrafter"/>
</dbReference>
<reference evidence="7" key="1">
    <citation type="submission" date="2007-08" db="EMBL/GenBank/DDBJ databases">
        <authorList>
            <person name="Gloeckner G."/>
            <person name="Nowack E."/>
            <person name="Melkonian M."/>
        </authorList>
    </citation>
    <scope>NUCLEOTIDE SEQUENCE</scope>
</reference>
<dbReference type="PRINTS" id="PR00368">
    <property type="entry name" value="FADPNR"/>
</dbReference>
<comment type="similarity">
    <text evidence="2">Belongs to the NADH dehydrogenase family.</text>
</comment>
<geneLocation type="organellar chromatophore" evidence="7"/>